<sequence>MTAPSLSWARRVPGRPAFRHLRGPLAVVSGGAALAIVVAALPWLSGADPALTVLRARSAEREPDPAALRAVRDELDLPADPVSGALAWLGGALRGDLGVSWVTGLPIGPAVGQAMGVSGGLALAAVSVALAGAGLVLLPGLWRAVTTGGPVGDRGAVVGATLAALPDFLLAAVLLTVVAVRWGLLPTSGWAGPPNAVLPALALGLPAAGLLSRILAGAVDAALAEGWVRAWRAAGLGPGVLLLALLRRAVAVALPQVLLLFTGLLGSSVAVESVFAVPGLGATVLAAVLAQDLPLVQGCVGALVAAGLAFGGAGVVAHRMLVGPALAGAGLAPALPAGPAGRAARWLPGGLGAVLLLAVAAGLLRDPDAMALADRLQPPSWTHPAGTDALGRDVLARFGHGAPLSIGVGLLVTGVSLVAGLAAGLAGRRARAGVADALNALPPVLVGILVAAVAGPGLAGAAAAVLLVAWVPLAVHARTLAAEIRASGFYLAAVAGGAGYGWMLRHHLLPSVLPAVTRHALVRLPHVTLALAGLSFLGLGAPHDSPEWGAMLAESIAYAERAPWTVALPAAGLGVLGVVAGLARAGRR</sequence>
<feature type="transmembrane region" description="Helical" evidence="7">
    <location>
        <begin position="295"/>
        <end position="317"/>
    </location>
</feature>
<evidence type="ECO:0000256" key="5">
    <source>
        <dbReference type="ARBA" id="ARBA00022989"/>
    </source>
</evidence>
<feature type="transmembrane region" description="Helical" evidence="7">
    <location>
        <begin position="402"/>
        <end position="423"/>
    </location>
</feature>
<proteinExistence type="inferred from homology"/>
<dbReference type="RefSeq" id="WP_379869316.1">
    <property type="nucleotide sequence ID" value="NZ_JBHTBH010000002.1"/>
</dbReference>
<feature type="transmembrane region" description="Helical" evidence="7">
    <location>
        <begin position="120"/>
        <end position="142"/>
    </location>
</feature>
<dbReference type="PROSITE" id="PS50928">
    <property type="entry name" value="ABC_TM1"/>
    <property type="match status" value="1"/>
</dbReference>
<evidence type="ECO:0000256" key="3">
    <source>
        <dbReference type="ARBA" id="ARBA00022475"/>
    </source>
</evidence>
<gene>
    <name evidence="9" type="ORF">ACFQRF_05260</name>
</gene>
<keyword evidence="5 7" id="KW-1133">Transmembrane helix</keyword>
<accession>A0ABW2KCU3</accession>
<dbReference type="EMBL" id="JBHTBH010000002">
    <property type="protein sequence ID" value="MFC7327144.1"/>
    <property type="molecule type" value="Genomic_DNA"/>
</dbReference>
<evidence type="ECO:0000313" key="9">
    <source>
        <dbReference type="EMBL" id="MFC7327144.1"/>
    </source>
</evidence>
<feature type="transmembrane region" description="Helical" evidence="7">
    <location>
        <begin position="346"/>
        <end position="364"/>
    </location>
</feature>
<keyword evidence="6 7" id="KW-0472">Membrane</keyword>
<feature type="transmembrane region" description="Helical" evidence="7">
    <location>
        <begin position="196"/>
        <end position="216"/>
    </location>
</feature>
<keyword evidence="4 7" id="KW-0812">Transmembrane</keyword>
<evidence type="ECO:0000256" key="4">
    <source>
        <dbReference type="ARBA" id="ARBA00022692"/>
    </source>
</evidence>
<organism evidence="9 10">
    <name type="scientific">Marinactinospora rubrisoli</name>
    <dbReference type="NCBI Taxonomy" id="2715399"/>
    <lineage>
        <taxon>Bacteria</taxon>
        <taxon>Bacillati</taxon>
        <taxon>Actinomycetota</taxon>
        <taxon>Actinomycetes</taxon>
        <taxon>Streptosporangiales</taxon>
        <taxon>Nocardiopsidaceae</taxon>
        <taxon>Marinactinospora</taxon>
    </lineage>
</organism>
<keyword evidence="2 7" id="KW-0813">Transport</keyword>
<feature type="transmembrane region" description="Helical" evidence="7">
    <location>
        <begin position="21"/>
        <end position="44"/>
    </location>
</feature>
<evidence type="ECO:0000313" key="10">
    <source>
        <dbReference type="Proteomes" id="UP001596540"/>
    </source>
</evidence>
<evidence type="ECO:0000256" key="2">
    <source>
        <dbReference type="ARBA" id="ARBA00022448"/>
    </source>
</evidence>
<comment type="caution">
    <text evidence="9">The sequence shown here is derived from an EMBL/GenBank/DDBJ whole genome shotgun (WGS) entry which is preliminary data.</text>
</comment>
<feature type="transmembrane region" description="Helical" evidence="7">
    <location>
        <begin position="444"/>
        <end position="472"/>
    </location>
</feature>
<comment type="similarity">
    <text evidence="7">Belongs to the binding-protein-dependent transport system permease family.</text>
</comment>
<dbReference type="Gene3D" id="1.10.3720.10">
    <property type="entry name" value="MetI-like"/>
    <property type="match status" value="1"/>
</dbReference>
<evidence type="ECO:0000259" key="8">
    <source>
        <dbReference type="PROSITE" id="PS50928"/>
    </source>
</evidence>
<feature type="transmembrane region" description="Helical" evidence="7">
    <location>
        <begin position="562"/>
        <end position="583"/>
    </location>
</feature>
<keyword evidence="3" id="KW-1003">Cell membrane</keyword>
<dbReference type="SUPFAM" id="SSF161098">
    <property type="entry name" value="MetI-like"/>
    <property type="match status" value="1"/>
</dbReference>
<reference evidence="10" key="1">
    <citation type="journal article" date="2019" name="Int. J. Syst. Evol. Microbiol.">
        <title>The Global Catalogue of Microorganisms (GCM) 10K type strain sequencing project: providing services to taxonomists for standard genome sequencing and annotation.</title>
        <authorList>
            <consortium name="The Broad Institute Genomics Platform"/>
            <consortium name="The Broad Institute Genome Sequencing Center for Infectious Disease"/>
            <person name="Wu L."/>
            <person name="Ma J."/>
        </authorList>
    </citation>
    <scope>NUCLEOTIDE SEQUENCE [LARGE SCALE GENOMIC DNA]</scope>
    <source>
        <strain evidence="10">CGMCC 4.7382</strain>
    </source>
</reference>
<feature type="transmembrane region" description="Helical" evidence="7">
    <location>
        <begin position="484"/>
        <end position="503"/>
    </location>
</feature>
<dbReference type="Pfam" id="PF00528">
    <property type="entry name" value="BPD_transp_1"/>
    <property type="match status" value="2"/>
</dbReference>
<dbReference type="InterPro" id="IPR000515">
    <property type="entry name" value="MetI-like"/>
</dbReference>
<evidence type="ECO:0000256" key="6">
    <source>
        <dbReference type="ARBA" id="ARBA00023136"/>
    </source>
</evidence>
<comment type="subcellular location">
    <subcellularLocation>
        <location evidence="1 7">Cell membrane</location>
        <topology evidence="1 7">Multi-pass membrane protein</topology>
    </subcellularLocation>
</comment>
<keyword evidence="10" id="KW-1185">Reference proteome</keyword>
<evidence type="ECO:0000256" key="7">
    <source>
        <dbReference type="RuleBase" id="RU363032"/>
    </source>
</evidence>
<feature type="transmembrane region" description="Helical" evidence="7">
    <location>
        <begin position="258"/>
        <end position="289"/>
    </location>
</feature>
<dbReference type="PANTHER" id="PTHR43386:SF1">
    <property type="entry name" value="D,D-DIPEPTIDE TRANSPORT SYSTEM PERMEASE PROTEIN DDPC-RELATED"/>
    <property type="match status" value="1"/>
</dbReference>
<protein>
    <submittedName>
        <fullName evidence="9">ABC transporter permease subunit</fullName>
    </submittedName>
</protein>
<dbReference type="InterPro" id="IPR035906">
    <property type="entry name" value="MetI-like_sf"/>
</dbReference>
<name>A0ABW2KCU3_9ACTN</name>
<evidence type="ECO:0000256" key="1">
    <source>
        <dbReference type="ARBA" id="ARBA00004651"/>
    </source>
</evidence>
<feature type="domain" description="ABC transmembrane type-1" evidence="8">
    <location>
        <begin position="398"/>
        <end position="584"/>
    </location>
</feature>
<feature type="transmembrane region" description="Helical" evidence="7">
    <location>
        <begin position="162"/>
        <end position="184"/>
    </location>
</feature>
<feature type="transmembrane region" description="Helical" evidence="7">
    <location>
        <begin position="524"/>
        <end position="542"/>
    </location>
</feature>
<dbReference type="InterPro" id="IPR050366">
    <property type="entry name" value="BP-dependent_transpt_permease"/>
</dbReference>
<dbReference type="Proteomes" id="UP001596540">
    <property type="component" value="Unassembled WGS sequence"/>
</dbReference>
<dbReference type="PANTHER" id="PTHR43386">
    <property type="entry name" value="OLIGOPEPTIDE TRANSPORT SYSTEM PERMEASE PROTEIN APPC"/>
    <property type="match status" value="1"/>
</dbReference>